<keyword evidence="1" id="KW-0175">Coiled coil</keyword>
<dbReference type="AlphaFoldDB" id="A0A2M7R7K6"/>
<feature type="coiled-coil region" evidence="1">
    <location>
        <begin position="53"/>
        <end position="140"/>
    </location>
</feature>
<dbReference type="Gene3D" id="1.10.530.10">
    <property type="match status" value="1"/>
</dbReference>
<dbReference type="Gene3D" id="6.10.250.3150">
    <property type="match status" value="1"/>
</dbReference>
<evidence type="ECO:0000259" key="2">
    <source>
        <dbReference type="Pfam" id="PF13406"/>
    </source>
</evidence>
<feature type="domain" description="Transglycosylase SLT" evidence="2">
    <location>
        <begin position="235"/>
        <end position="419"/>
    </location>
</feature>
<dbReference type="Pfam" id="PF13406">
    <property type="entry name" value="SLT_2"/>
    <property type="match status" value="1"/>
</dbReference>
<protein>
    <recommendedName>
        <fullName evidence="2">Transglycosylase SLT domain-containing protein</fullName>
    </recommendedName>
</protein>
<comment type="caution">
    <text evidence="3">The sequence shown here is derived from an EMBL/GenBank/DDBJ whole genome shotgun (WGS) entry which is preliminary data.</text>
</comment>
<evidence type="ECO:0000313" key="4">
    <source>
        <dbReference type="Proteomes" id="UP000230055"/>
    </source>
</evidence>
<name>A0A2M7R7K6_9BACT</name>
<dbReference type="SUPFAM" id="SSF53955">
    <property type="entry name" value="Lysozyme-like"/>
    <property type="match status" value="1"/>
</dbReference>
<dbReference type="InterPro" id="IPR031304">
    <property type="entry name" value="SLT_2"/>
</dbReference>
<dbReference type="InterPro" id="IPR023346">
    <property type="entry name" value="Lysozyme-like_dom_sf"/>
</dbReference>
<proteinExistence type="predicted"/>
<dbReference type="Proteomes" id="UP000230055">
    <property type="component" value="Unassembled WGS sequence"/>
</dbReference>
<accession>A0A2M7R7K6</accession>
<organism evidence="3 4">
    <name type="scientific">Candidatus Nealsonbacteria bacterium CG_4_10_14_0_8_um_filter_35_10</name>
    <dbReference type="NCBI Taxonomy" id="1974683"/>
    <lineage>
        <taxon>Bacteria</taxon>
        <taxon>Candidatus Nealsoniibacteriota</taxon>
    </lineage>
</organism>
<reference evidence="4" key="1">
    <citation type="submission" date="2017-09" db="EMBL/GenBank/DDBJ databases">
        <title>Depth-based differentiation of microbial function through sediment-hosted aquifers and enrichment of novel symbionts in the deep terrestrial subsurface.</title>
        <authorList>
            <person name="Probst A.J."/>
            <person name="Ladd B."/>
            <person name="Jarett J.K."/>
            <person name="Geller-Mcgrath D.E."/>
            <person name="Sieber C.M.K."/>
            <person name="Emerson J.B."/>
            <person name="Anantharaman K."/>
            <person name="Thomas B.C."/>
            <person name="Malmstrom R."/>
            <person name="Stieglmeier M."/>
            <person name="Klingl A."/>
            <person name="Woyke T."/>
            <person name="Ryan C.M."/>
            <person name="Banfield J.F."/>
        </authorList>
    </citation>
    <scope>NUCLEOTIDE SEQUENCE [LARGE SCALE GENOMIC DNA]</scope>
</reference>
<sequence length="471" mass="54786">MFSKPSKTKFYKALIFSLIAILFFLNFSVWGEENLEEICQLEKIEEQSKILSKEEYRKLLEKCQKYYEEKSEQIEKDISQTEKERKTLQNQISILKNKIKNLDYQIYQSNLMIEDLKLQIGDTENSIQKNSEKISNLKDKLKTILRLIYKEDHRSSLEILLAETKLSDFFDNLMALEKVSSKNQELLKEIKTLKSYLEEQKVSLDAEREDLEKAVQVQTLQKQESEKTKQEKDYFLKLTETEYQKYLREKEESQKRVAEIRKRVFELIGIPEAPTFGEAYEIAKYVEQITGVRPALLLAVLTQESNIGKNVGQCYLKNSQTGEGVAIQNGRKIARVMNPQRDVPHFLTITKELGRDPFNTPVSCPMEYGWGGAMGPAQFIPSTWIFYKEKIQAITGKTPDPWNIKDAFLAAALYLKDYGALNQTYESEWKAAMIYFSGTTNRKFRFYGDSVMQIAGQYEKDISEIEKLAKM</sequence>
<gene>
    <name evidence="3" type="ORF">COY72_01590</name>
</gene>
<feature type="coiled-coil region" evidence="1">
    <location>
        <begin position="176"/>
        <end position="263"/>
    </location>
</feature>
<evidence type="ECO:0000313" key="3">
    <source>
        <dbReference type="EMBL" id="PIY90801.1"/>
    </source>
</evidence>
<dbReference type="EMBL" id="PFLX01000039">
    <property type="protein sequence ID" value="PIY90801.1"/>
    <property type="molecule type" value="Genomic_DNA"/>
</dbReference>
<evidence type="ECO:0000256" key="1">
    <source>
        <dbReference type="SAM" id="Coils"/>
    </source>
</evidence>